<dbReference type="Proteomes" id="UP000820818">
    <property type="component" value="Linkage Group LG4"/>
</dbReference>
<protein>
    <recommendedName>
        <fullName evidence="12">Endonuclease</fullName>
    </recommendedName>
</protein>
<evidence type="ECO:0000256" key="6">
    <source>
        <dbReference type="ARBA" id="ARBA00022918"/>
    </source>
</evidence>
<dbReference type="PROSITE" id="PS50994">
    <property type="entry name" value="INTEGRASE"/>
    <property type="match status" value="1"/>
</dbReference>
<dbReference type="GO" id="GO:0015074">
    <property type="term" value="P:DNA integration"/>
    <property type="evidence" value="ECO:0007669"/>
    <property type="project" value="InterPro"/>
</dbReference>
<dbReference type="InterPro" id="IPR041373">
    <property type="entry name" value="RT_RNaseH"/>
</dbReference>
<dbReference type="GO" id="GO:0004519">
    <property type="term" value="F:endonuclease activity"/>
    <property type="evidence" value="ECO:0007669"/>
    <property type="project" value="UniProtKB-KW"/>
</dbReference>
<dbReference type="Gene3D" id="3.10.20.370">
    <property type="match status" value="1"/>
</dbReference>
<dbReference type="Gene3D" id="3.30.420.10">
    <property type="entry name" value="Ribonuclease H-like superfamily/Ribonuclease H"/>
    <property type="match status" value="1"/>
</dbReference>
<dbReference type="CDD" id="cd09274">
    <property type="entry name" value="RNase_HI_RT_Ty3"/>
    <property type="match status" value="1"/>
</dbReference>
<dbReference type="Gene3D" id="1.10.340.70">
    <property type="match status" value="1"/>
</dbReference>
<evidence type="ECO:0000313" key="10">
    <source>
        <dbReference type="EMBL" id="KAI9559444.1"/>
    </source>
</evidence>
<dbReference type="SUPFAM" id="SSF53098">
    <property type="entry name" value="Ribonuclease H-like"/>
    <property type="match status" value="1"/>
</dbReference>
<dbReference type="FunFam" id="3.30.420.10:FF:000032">
    <property type="entry name" value="Retrovirus-related Pol polyprotein from transposon 297-like Protein"/>
    <property type="match status" value="1"/>
</dbReference>
<dbReference type="Pfam" id="PF00078">
    <property type="entry name" value="RVT_1"/>
    <property type="match status" value="1"/>
</dbReference>
<evidence type="ECO:0000259" key="8">
    <source>
        <dbReference type="PROSITE" id="PS50878"/>
    </source>
</evidence>
<comment type="caution">
    <text evidence="10">The sequence shown here is derived from an EMBL/GenBank/DDBJ whole genome shotgun (WGS) entry which is preliminary data.</text>
</comment>
<dbReference type="CDD" id="cd01647">
    <property type="entry name" value="RT_LTR"/>
    <property type="match status" value="1"/>
</dbReference>
<dbReference type="GO" id="GO:0042575">
    <property type="term" value="C:DNA polymerase complex"/>
    <property type="evidence" value="ECO:0007669"/>
    <property type="project" value="UniProtKB-ARBA"/>
</dbReference>
<feature type="domain" description="Reverse transcriptase" evidence="8">
    <location>
        <begin position="2"/>
        <end position="181"/>
    </location>
</feature>
<dbReference type="GO" id="GO:0016787">
    <property type="term" value="F:hydrolase activity"/>
    <property type="evidence" value="ECO:0007669"/>
    <property type="project" value="UniProtKB-KW"/>
</dbReference>
<dbReference type="FunFam" id="3.10.20.370:FF:000001">
    <property type="entry name" value="Retrovirus-related Pol polyprotein from transposon 17.6-like protein"/>
    <property type="match status" value="1"/>
</dbReference>
<evidence type="ECO:0000313" key="11">
    <source>
        <dbReference type="Proteomes" id="UP000820818"/>
    </source>
</evidence>
<dbReference type="InterPro" id="IPR012337">
    <property type="entry name" value="RNaseH-like_sf"/>
</dbReference>
<evidence type="ECO:0000256" key="7">
    <source>
        <dbReference type="SAM" id="MobiDB-lite"/>
    </source>
</evidence>
<dbReference type="PANTHER" id="PTHR37984">
    <property type="entry name" value="PROTEIN CBG26694"/>
    <property type="match status" value="1"/>
</dbReference>
<reference evidence="10 11" key="1">
    <citation type="submission" date="2022-05" db="EMBL/GenBank/DDBJ databases">
        <title>A multi-omics perspective on studying reproductive biology in Daphnia sinensis.</title>
        <authorList>
            <person name="Jia J."/>
        </authorList>
    </citation>
    <scope>NUCLEOTIDE SEQUENCE [LARGE SCALE GENOMIC DNA]</scope>
    <source>
        <strain evidence="10 11">WSL</strain>
    </source>
</reference>
<dbReference type="AlphaFoldDB" id="A0AAD5KS07"/>
<dbReference type="InterPro" id="IPR036397">
    <property type="entry name" value="RNaseH_sf"/>
</dbReference>
<feature type="compositionally biased region" description="Basic and acidic residues" evidence="7">
    <location>
        <begin position="760"/>
        <end position="775"/>
    </location>
</feature>
<name>A0AAD5KS07_9CRUS</name>
<dbReference type="PROSITE" id="PS50878">
    <property type="entry name" value="RT_POL"/>
    <property type="match status" value="1"/>
</dbReference>
<dbReference type="InterPro" id="IPR043502">
    <property type="entry name" value="DNA/RNA_pol_sf"/>
</dbReference>
<evidence type="ECO:0000256" key="2">
    <source>
        <dbReference type="ARBA" id="ARBA00022695"/>
    </source>
</evidence>
<dbReference type="SUPFAM" id="SSF56672">
    <property type="entry name" value="DNA/RNA polymerases"/>
    <property type="match status" value="1"/>
</dbReference>
<dbReference type="GO" id="GO:0003964">
    <property type="term" value="F:RNA-directed DNA polymerase activity"/>
    <property type="evidence" value="ECO:0007669"/>
    <property type="project" value="UniProtKB-KW"/>
</dbReference>
<dbReference type="Pfam" id="PF17917">
    <property type="entry name" value="RT_RNaseH"/>
    <property type="match status" value="1"/>
</dbReference>
<keyword evidence="6" id="KW-0695">RNA-directed DNA polymerase</keyword>
<keyword evidence="4" id="KW-0255">Endonuclease</keyword>
<accession>A0AAD5KS07</accession>
<evidence type="ECO:0000256" key="1">
    <source>
        <dbReference type="ARBA" id="ARBA00022679"/>
    </source>
</evidence>
<feature type="domain" description="Integrase catalytic" evidence="9">
    <location>
        <begin position="470"/>
        <end position="632"/>
    </location>
</feature>
<evidence type="ECO:0000259" key="9">
    <source>
        <dbReference type="PROSITE" id="PS50994"/>
    </source>
</evidence>
<feature type="compositionally biased region" description="Basic and acidic residues" evidence="7">
    <location>
        <begin position="807"/>
        <end position="824"/>
    </location>
</feature>
<keyword evidence="1" id="KW-0808">Transferase</keyword>
<sequence length="830" mass="94432">MKKAKVAKDSTSPWASRVLLVPKPDGTFRFCIDLRALNRVTVRDRYPLPRMDDVLGRLWVATVFSQIDLKCGYWQLPLDRETQPKTAFITPDGLYECTRLPMGLHNGGASFQRLMDLALGDLKWTACLVYLDDLVVMGRDFAEHQTRLKAVLSALDKANLTLNPAKCVFAADEINCLGHRISGKGAKPTTEKIKAVIDFPSPNGHQGGQRRAVWSWGTDQEWAFVQLKKALVSAPVLVHPEDDLELDLQIHASQKGLGAALMQSREDGLHPVAFISRRLSEAEKNYHSNELECLTLVWSPKKLRHYLFGRRFIARTDNNVVKWLCEKKELKGKFARWMMELQEYDFVIHHLQGKENVVADSLSRYPVDSEDPSIKTPMTRLQGFEDCNEPNKEIFKLVSGVLYKINTSGRGRKHLLVVPSILRRDIVSVCHDSPTGGHFGMENTWAYVSACTFCQLNKHPYGQLEGKFSSIEPPTESLRVIGLDHIGPFKRTERGNRHILVAIDLFSKWVMVVPVEDVSSRPVVSFLLRDIIAHHGIPERLISDWGTAFTSIEFEETLHRWGIKHSFACPAYPKSNGQVARANAVVLAAMKAFVDKNQTNWDGLLPEAVVAINTAKHSGTRLTPFEIVYGRPEKLPHERLFPWPDEASETHPEFVKRLSSLKNNLRRRLIQRQADLKRNIDKKRRKAREYRPGDLVLVARRLAKKGKTKKFLPLYIGPFQIAQKMGPLTFLVEDTPVNRKKKRWRRFPAHVSLLKPFRVPTDEEWRPPPKTHEADESCYGKPIKRTKSGREVRLPGALQDYQLSVLSDRESPDPGRKIEEKSGKAECYGS</sequence>
<evidence type="ECO:0008006" key="12">
    <source>
        <dbReference type="Google" id="ProtNLM"/>
    </source>
</evidence>
<feature type="region of interest" description="Disordered" evidence="7">
    <location>
        <begin position="760"/>
        <end position="791"/>
    </location>
</feature>
<dbReference type="Pfam" id="PF00665">
    <property type="entry name" value="rve"/>
    <property type="match status" value="1"/>
</dbReference>
<dbReference type="Gene3D" id="3.10.10.10">
    <property type="entry name" value="HIV Type 1 Reverse Transcriptase, subunit A, domain 1"/>
    <property type="match status" value="1"/>
</dbReference>
<dbReference type="GO" id="GO:0003676">
    <property type="term" value="F:nucleic acid binding"/>
    <property type="evidence" value="ECO:0007669"/>
    <property type="project" value="InterPro"/>
</dbReference>
<dbReference type="InterPro" id="IPR001584">
    <property type="entry name" value="Integrase_cat-core"/>
</dbReference>
<gene>
    <name evidence="10" type="ORF">GHT06_013434</name>
</gene>
<dbReference type="InterPro" id="IPR050951">
    <property type="entry name" value="Retrovirus_Pol_polyprotein"/>
</dbReference>
<keyword evidence="11" id="KW-1185">Reference proteome</keyword>
<proteinExistence type="predicted"/>
<dbReference type="Gene3D" id="3.30.70.270">
    <property type="match status" value="1"/>
</dbReference>
<dbReference type="InterPro" id="IPR000477">
    <property type="entry name" value="RT_dom"/>
</dbReference>
<dbReference type="PANTHER" id="PTHR37984:SF5">
    <property type="entry name" value="PROTEIN NYNRIN-LIKE"/>
    <property type="match status" value="1"/>
</dbReference>
<feature type="region of interest" description="Disordered" evidence="7">
    <location>
        <begin position="803"/>
        <end position="830"/>
    </location>
</feature>
<organism evidence="10 11">
    <name type="scientific">Daphnia sinensis</name>
    <dbReference type="NCBI Taxonomy" id="1820382"/>
    <lineage>
        <taxon>Eukaryota</taxon>
        <taxon>Metazoa</taxon>
        <taxon>Ecdysozoa</taxon>
        <taxon>Arthropoda</taxon>
        <taxon>Crustacea</taxon>
        <taxon>Branchiopoda</taxon>
        <taxon>Diplostraca</taxon>
        <taxon>Cladocera</taxon>
        <taxon>Anomopoda</taxon>
        <taxon>Daphniidae</taxon>
        <taxon>Daphnia</taxon>
        <taxon>Daphnia similis group</taxon>
    </lineage>
</organism>
<keyword evidence="2" id="KW-0548">Nucleotidyltransferase</keyword>
<keyword evidence="5" id="KW-0378">Hydrolase</keyword>
<dbReference type="EMBL" id="WJBH02000004">
    <property type="protein sequence ID" value="KAI9559444.1"/>
    <property type="molecule type" value="Genomic_DNA"/>
</dbReference>
<keyword evidence="3" id="KW-0540">Nuclease</keyword>
<dbReference type="InterPro" id="IPR043128">
    <property type="entry name" value="Rev_trsase/Diguanyl_cyclase"/>
</dbReference>
<evidence type="ECO:0000256" key="3">
    <source>
        <dbReference type="ARBA" id="ARBA00022722"/>
    </source>
</evidence>
<evidence type="ECO:0000256" key="5">
    <source>
        <dbReference type="ARBA" id="ARBA00022801"/>
    </source>
</evidence>
<evidence type="ECO:0000256" key="4">
    <source>
        <dbReference type="ARBA" id="ARBA00022759"/>
    </source>
</evidence>